<evidence type="ECO:0000256" key="9">
    <source>
        <dbReference type="ARBA" id="ARBA00023329"/>
    </source>
</evidence>
<feature type="compositionally biased region" description="Polar residues" evidence="12">
    <location>
        <begin position="804"/>
        <end position="816"/>
    </location>
</feature>
<evidence type="ECO:0000256" key="8">
    <source>
        <dbReference type="ARBA" id="ARBA00023136"/>
    </source>
</evidence>
<dbReference type="PIRSF" id="PIRSF037096">
    <property type="entry name" value="AP3_complex_beta"/>
    <property type="match status" value="1"/>
</dbReference>
<evidence type="ECO:0000256" key="7">
    <source>
        <dbReference type="ARBA" id="ARBA00023034"/>
    </source>
</evidence>
<evidence type="ECO:0000256" key="11">
    <source>
        <dbReference type="PIRNR" id="PIRNR037096"/>
    </source>
</evidence>
<feature type="region of interest" description="Disordered" evidence="12">
    <location>
        <begin position="799"/>
        <end position="881"/>
    </location>
</feature>
<sequence>MTIRIATGLSYFFLAKPASGCPSRVLSPILFPPRAGLSKQPNISSWPVQQQSCKLMILTPLSLCPNKNNHTIMFPQFGATAETLSKASTMVFRIGSDAHLYDDPEDVNIAPLLDSKFDSEKCEALKRLLALIAQGFDVSNFFPQVVKNVASQSLEVKKLVYLYLLHYAEKRPDEALLSINCFQKDLGDPNPLVRAWALRAMAGIRLHVIAPLVLVAVTKSARDPSVYVRKCAANALPKFHDLCLEEHNSAIEEIVGILLNDHSPGVVGAAASAFASICPNNFSLIGRNYRNLCHILPDVEEWGQIVLIGILLRYVIARHGLVKESIMSSLHCTESLCSEKDDSDIIFALGDTGDVSSSYNSEISNVISRSYIEGLDEYLTRSSYTNQLSSDLSDAQFTSSKNNEDVKILLQCTSPLLWSHNSAVVLAAAGVHWIMAPRDDVKRIVKPLLFLLRSSPASKYVVLGNILVFAKAMPYRFVPYYEDFFICSSDSYQTRALKLEILSSIVTDSSIPSIFKEFQDYIKDPDRRFAADTVAAIGLCARRLPKMANTCIEGLLALTRQDLVTTDVGSENGEASVLIQAIMSIKSIIEQDPLIHEKVIIQLIRSLDSIKVPAARVIIIWMVGEYSSLGDIIPKMLTTVLKYLAWCFRSETVETKLQILNTTIKVLLCAKGEDPWTFKRLFGYLLELAVCDLNYDVRDRARFLKKLLSCNFGSQGMEEETNSLTTNKDLHVLLEHLVMKQTKLTSSGPISDRFYLPGSLSQIVLHAAPGYEPLPKPCSLLYDDLGRFSNTIQGKTTLGEEASYNDSNGTYDSDVSGSLDEESASNYDSQQSTTGSIDSGGTDDSASEGDDNPVPLIQISDVGSAGNNQNGASQSGNADLGELMSKGSLESWLDEQPDSSKLSTSEQSHVRRSSARISIGNIGHRVEAKSYTLLDPANGNGLKVYYSFSPEVSTISPLLVCLEVFFENCTSEAMSNVTLEEEESDEALDSAYQASLINERHIDVPTLVPMEEIVSLEPGQTTKRILQVHFHHHLVPLKLVLYSNGKKLRVRLRPDIGYFVKPLPMDMEAFIDKESCLPGLFEYSRSCTFRDHLVELNKDTGESLIMKDKYLMICESLALKMLSNAFVYLVSVDMPVAANLDDATGLRLRFSCEILSNSITCLITITVEGKCSEPLKASVKVNCEETVFGLNLLNRIVNFLGGGPS</sequence>
<comment type="function">
    <text evidence="10">Subunit of non-clathrin- and clathrin-associated adaptor protein complex 3 (AP-3) that plays a role in protein sorting in the late-Golgi/trans-Golgi network (TGN) and/or endosomes. The AP complexes mediate both the recruitment of clathrin to membranes and the recognition of sorting signals within the cytosolic tails of transmembrane cargo molecules. AP-3 appears to be involved in the sorting of a subset of transmembrane proteins targeted to lysosomes and lysosome-related organelles. In concert with the BLOC-1 complex, AP-3 is required to target cargos into vesicles assembled at cell bodies for delivery into neurites and nerve terminals.</text>
</comment>
<comment type="subcellular location">
    <subcellularLocation>
        <location evidence="1">Cytoplasmic vesicle</location>
        <location evidence="1">Clathrin-coated vesicle membrane</location>
        <topology evidence="1">Peripheral membrane protein</topology>
        <orientation evidence="1">Cytoplasmic side</orientation>
    </subcellularLocation>
    <subcellularLocation>
        <location evidence="2">Golgi apparatus</location>
    </subcellularLocation>
</comment>
<dbReference type="Pfam" id="PF24080">
    <property type="entry name" value="AP3B1_C_2"/>
    <property type="match status" value="1"/>
</dbReference>
<dbReference type="InterPro" id="IPR016024">
    <property type="entry name" value="ARM-type_fold"/>
</dbReference>
<dbReference type="EMBL" id="JAFEMO010000014">
    <property type="protein sequence ID" value="KAH7548111.1"/>
    <property type="molecule type" value="Genomic_DNA"/>
</dbReference>
<proteinExistence type="inferred from homology"/>
<feature type="compositionally biased region" description="Low complexity" evidence="12">
    <location>
        <begin position="863"/>
        <end position="878"/>
    </location>
</feature>
<keyword evidence="9" id="KW-0968">Cytoplasmic vesicle</keyword>
<dbReference type="Proteomes" id="UP000827721">
    <property type="component" value="Unassembled WGS sequence"/>
</dbReference>
<gene>
    <name evidence="14" type="ORF">JRO89_XS14G0068500</name>
</gene>
<evidence type="ECO:0000256" key="3">
    <source>
        <dbReference type="ARBA" id="ARBA00006613"/>
    </source>
</evidence>
<dbReference type="InterPro" id="IPR026740">
    <property type="entry name" value="AP3_beta"/>
</dbReference>
<comment type="similarity">
    <text evidence="3 11">Belongs to the adaptor complexes large subunit family.</text>
</comment>
<comment type="caution">
    <text evidence="14">The sequence shown here is derived from an EMBL/GenBank/DDBJ whole genome shotgun (WGS) entry which is preliminary data.</text>
</comment>
<keyword evidence="4 11" id="KW-0813">Transport</keyword>
<keyword evidence="5" id="KW-0597">Phosphoprotein</keyword>
<dbReference type="SMART" id="SM01355">
    <property type="entry name" value="AP3B1_C"/>
    <property type="match status" value="1"/>
</dbReference>
<dbReference type="InterPro" id="IPR002553">
    <property type="entry name" value="Clathrin/coatomer_adapt-like_N"/>
</dbReference>
<evidence type="ECO:0000256" key="2">
    <source>
        <dbReference type="ARBA" id="ARBA00004555"/>
    </source>
</evidence>
<keyword evidence="8 11" id="KW-0472">Membrane</keyword>
<reference evidence="14 15" key="1">
    <citation type="submission" date="2021-02" db="EMBL/GenBank/DDBJ databases">
        <title>Plant Genome Project.</title>
        <authorList>
            <person name="Zhang R.-G."/>
        </authorList>
    </citation>
    <scope>NUCLEOTIDE SEQUENCE [LARGE SCALE GENOMIC DNA]</scope>
    <source>
        <tissue evidence="14">Leaves</tissue>
    </source>
</reference>
<evidence type="ECO:0000259" key="13">
    <source>
        <dbReference type="SMART" id="SM01355"/>
    </source>
</evidence>
<dbReference type="InterPro" id="IPR029390">
    <property type="entry name" value="AP3B_C"/>
</dbReference>
<organism evidence="14 15">
    <name type="scientific">Xanthoceras sorbifolium</name>
    <dbReference type="NCBI Taxonomy" id="99658"/>
    <lineage>
        <taxon>Eukaryota</taxon>
        <taxon>Viridiplantae</taxon>
        <taxon>Streptophyta</taxon>
        <taxon>Embryophyta</taxon>
        <taxon>Tracheophyta</taxon>
        <taxon>Spermatophyta</taxon>
        <taxon>Magnoliopsida</taxon>
        <taxon>eudicotyledons</taxon>
        <taxon>Gunneridae</taxon>
        <taxon>Pentapetalae</taxon>
        <taxon>rosids</taxon>
        <taxon>malvids</taxon>
        <taxon>Sapindales</taxon>
        <taxon>Sapindaceae</taxon>
        <taxon>Xanthoceroideae</taxon>
        <taxon>Xanthoceras</taxon>
    </lineage>
</organism>
<evidence type="ECO:0000313" key="15">
    <source>
        <dbReference type="Proteomes" id="UP000827721"/>
    </source>
</evidence>
<evidence type="ECO:0000256" key="12">
    <source>
        <dbReference type="SAM" id="MobiDB-lite"/>
    </source>
</evidence>
<feature type="compositionally biased region" description="Polar residues" evidence="12">
    <location>
        <begin position="824"/>
        <end position="844"/>
    </location>
</feature>
<feature type="domain" description="AP-3 complex subunit beta C-terminal" evidence="13">
    <location>
        <begin position="885"/>
        <end position="1035"/>
    </location>
</feature>
<evidence type="ECO:0000256" key="10">
    <source>
        <dbReference type="ARBA" id="ARBA00023570"/>
    </source>
</evidence>
<keyword evidence="15" id="KW-1185">Reference proteome</keyword>
<keyword evidence="7" id="KW-0333">Golgi apparatus</keyword>
<dbReference type="Gene3D" id="1.25.10.10">
    <property type="entry name" value="Leucine-rich Repeat Variant"/>
    <property type="match status" value="1"/>
</dbReference>
<protein>
    <recommendedName>
        <fullName evidence="11">AP-3 complex subunit beta</fullName>
    </recommendedName>
</protein>
<evidence type="ECO:0000256" key="6">
    <source>
        <dbReference type="ARBA" id="ARBA00022927"/>
    </source>
</evidence>
<dbReference type="InterPro" id="IPR056314">
    <property type="entry name" value="AP3B1/2_C"/>
</dbReference>
<dbReference type="Pfam" id="PF01602">
    <property type="entry name" value="Adaptin_N"/>
    <property type="match status" value="1"/>
</dbReference>
<dbReference type="InterPro" id="IPR026739">
    <property type="entry name" value="AP_beta"/>
</dbReference>
<dbReference type="Pfam" id="PF14796">
    <property type="entry name" value="AP3B1_C"/>
    <property type="match status" value="1"/>
</dbReference>
<dbReference type="InterPro" id="IPR011989">
    <property type="entry name" value="ARM-like"/>
</dbReference>
<name>A0ABQ8H487_9ROSI</name>
<evidence type="ECO:0000256" key="4">
    <source>
        <dbReference type="ARBA" id="ARBA00022448"/>
    </source>
</evidence>
<accession>A0ABQ8H487</accession>
<dbReference type="SUPFAM" id="SSF48371">
    <property type="entry name" value="ARM repeat"/>
    <property type="match status" value="1"/>
</dbReference>
<dbReference type="PANTHER" id="PTHR11134">
    <property type="entry name" value="ADAPTOR COMPLEX SUBUNIT BETA FAMILY MEMBER"/>
    <property type="match status" value="1"/>
</dbReference>
<keyword evidence="6 11" id="KW-0653">Protein transport</keyword>
<evidence type="ECO:0000313" key="14">
    <source>
        <dbReference type="EMBL" id="KAH7548111.1"/>
    </source>
</evidence>
<evidence type="ECO:0000256" key="5">
    <source>
        <dbReference type="ARBA" id="ARBA00022553"/>
    </source>
</evidence>
<evidence type="ECO:0000256" key="1">
    <source>
        <dbReference type="ARBA" id="ARBA00004145"/>
    </source>
</evidence>